<evidence type="ECO:0000256" key="1">
    <source>
        <dbReference type="ARBA" id="ARBA00010543"/>
    </source>
</evidence>
<comment type="caution">
    <text evidence="5">The sequence shown here is derived from an EMBL/GenBank/DDBJ whole genome shotgun (WGS) entry which is preliminary data.</text>
</comment>
<dbReference type="Pfam" id="PF10394">
    <property type="entry name" value="Hat1_N"/>
    <property type="match status" value="1"/>
</dbReference>
<feature type="transmembrane region" description="Helical" evidence="3">
    <location>
        <begin position="33"/>
        <end position="56"/>
    </location>
</feature>
<dbReference type="GO" id="GO:0031509">
    <property type="term" value="P:subtelomeric heterochromatin formation"/>
    <property type="evidence" value="ECO:0007669"/>
    <property type="project" value="InterPro"/>
</dbReference>
<keyword evidence="6" id="KW-1185">Reference proteome</keyword>
<accession>A0A0C2MH42</accession>
<evidence type="ECO:0000259" key="4">
    <source>
        <dbReference type="Pfam" id="PF10394"/>
    </source>
</evidence>
<dbReference type="OrthoDB" id="10253098at2759"/>
<evidence type="ECO:0000256" key="3">
    <source>
        <dbReference type="SAM" id="Phobius"/>
    </source>
</evidence>
<feature type="domain" description="Histone acetyl transferase HAT1 N-terminal" evidence="4">
    <location>
        <begin position="4"/>
        <end position="46"/>
    </location>
</feature>
<dbReference type="AlphaFoldDB" id="A0A0C2MH42"/>
<dbReference type="InterPro" id="IPR016181">
    <property type="entry name" value="Acyl_CoA_acyltransferase"/>
</dbReference>
<dbReference type="InterPro" id="IPR017380">
    <property type="entry name" value="Hist_AcTrfase_B-typ_cat-su"/>
</dbReference>
<comment type="similarity">
    <text evidence="1">Belongs to the HAT1 family.</text>
</comment>
<organism evidence="5 6">
    <name type="scientific">Thelohanellus kitauei</name>
    <name type="common">Myxosporean</name>
    <dbReference type="NCBI Taxonomy" id="669202"/>
    <lineage>
        <taxon>Eukaryota</taxon>
        <taxon>Metazoa</taxon>
        <taxon>Cnidaria</taxon>
        <taxon>Myxozoa</taxon>
        <taxon>Myxosporea</taxon>
        <taxon>Bivalvulida</taxon>
        <taxon>Platysporina</taxon>
        <taxon>Myxobolidae</taxon>
        <taxon>Thelohanellus</taxon>
    </lineage>
</organism>
<evidence type="ECO:0000256" key="2">
    <source>
        <dbReference type="ARBA" id="ARBA00048017"/>
    </source>
</evidence>
<protein>
    <submittedName>
        <fullName evidence="5">Histone acetyltransferase type B catalytic subunit</fullName>
    </submittedName>
</protein>
<evidence type="ECO:0000313" key="6">
    <source>
        <dbReference type="Proteomes" id="UP000031668"/>
    </source>
</evidence>
<dbReference type="InterPro" id="IPR019467">
    <property type="entry name" value="Hat1_N"/>
</dbReference>
<dbReference type="Proteomes" id="UP000031668">
    <property type="component" value="Unassembled WGS sequence"/>
</dbReference>
<proteinExistence type="inferred from homology"/>
<dbReference type="GO" id="GO:0000781">
    <property type="term" value="C:chromosome, telomeric region"/>
    <property type="evidence" value="ECO:0007669"/>
    <property type="project" value="GOC"/>
</dbReference>
<keyword evidence="5" id="KW-0808">Transferase</keyword>
<gene>
    <name evidence="5" type="ORF">RF11_15940</name>
</gene>
<dbReference type="GO" id="GO:0004402">
    <property type="term" value="F:histone acetyltransferase activity"/>
    <property type="evidence" value="ECO:0007669"/>
    <property type="project" value="InterPro"/>
</dbReference>
<evidence type="ECO:0000313" key="5">
    <source>
        <dbReference type="EMBL" id="KII66481.1"/>
    </source>
</evidence>
<keyword evidence="3" id="KW-1133">Transmembrane helix</keyword>
<dbReference type="PANTHER" id="PTHR12046">
    <property type="entry name" value="HISTONE ACETYLTRANSFERASE TYPE B CATALYTIC SUBUNIT"/>
    <property type="match status" value="1"/>
</dbReference>
<dbReference type="GO" id="GO:0005634">
    <property type="term" value="C:nucleus"/>
    <property type="evidence" value="ECO:0007669"/>
    <property type="project" value="InterPro"/>
</dbReference>
<dbReference type="EMBL" id="JWZT01003512">
    <property type="protein sequence ID" value="KII66481.1"/>
    <property type="molecule type" value="Genomic_DNA"/>
</dbReference>
<dbReference type="Gene3D" id="3.40.630.30">
    <property type="match status" value="1"/>
</dbReference>
<sequence>MDNLGSVLDSYDVGSENFVIRHGNFTNDSIKDFYARIQILCLLYIDASSVLGIALFQSEMTDDGWHLFYLYESVNYLSFQNSDNPRFVGYAAVYHFYAFPDKIRARFG</sequence>
<keyword evidence="3" id="KW-0812">Transmembrane</keyword>
<reference evidence="5 6" key="1">
    <citation type="journal article" date="2014" name="Genome Biol. Evol.">
        <title>The genome of the myxosporean Thelohanellus kitauei shows adaptations to nutrient acquisition within its fish host.</title>
        <authorList>
            <person name="Yang Y."/>
            <person name="Xiong J."/>
            <person name="Zhou Z."/>
            <person name="Huo F."/>
            <person name="Miao W."/>
            <person name="Ran C."/>
            <person name="Liu Y."/>
            <person name="Zhang J."/>
            <person name="Feng J."/>
            <person name="Wang M."/>
            <person name="Wang M."/>
            <person name="Wang L."/>
            <person name="Yao B."/>
        </authorList>
    </citation>
    <scope>NUCLEOTIDE SEQUENCE [LARGE SCALE GENOMIC DNA]</scope>
    <source>
        <strain evidence="5">Wuqing</strain>
    </source>
</reference>
<comment type="catalytic activity">
    <reaction evidence="2">
        <text>L-lysyl-[protein] + acetyl-CoA = N(6)-acetyl-L-lysyl-[protein] + CoA + H(+)</text>
        <dbReference type="Rhea" id="RHEA:45948"/>
        <dbReference type="Rhea" id="RHEA-COMP:9752"/>
        <dbReference type="Rhea" id="RHEA-COMP:10731"/>
        <dbReference type="ChEBI" id="CHEBI:15378"/>
        <dbReference type="ChEBI" id="CHEBI:29969"/>
        <dbReference type="ChEBI" id="CHEBI:57287"/>
        <dbReference type="ChEBI" id="CHEBI:57288"/>
        <dbReference type="ChEBI" id="CHEBI:61930"/>
        <dbReference type="EC" id="2.3.1.48"/>
    </reaction>
</comment>
<dbReference type="SUPFAM" id="SSF55729">
    <property type="entry name" value="Acyl-CoA N-acyltransferases (Nat)"/>
    <property type="match status" value="1"/>
</dbReference>
<keyword evidence="3" id="KW-0472">Membrane</keyword>
<name>A0A0C2MH42_THEKT</name>